<accession>A0AAC8QDH6</accession>
<dbReference type="GO" id="GO:0003995">
    <property type="term" value="F:acyl-CoA dehydrogenase activity"/>
    <property type="evidence" value="ECO:0007669"/>
    <property type="project" value="TreeGrafter"/>
</dbReference>
<dbReference type="Gene3D" id="1.10.540.10">
    <property type="entry name" value="Acyl-CoA dehydrogenase/oxidase, N-terminal domain"/>
    <property type="match status" value="1"/>
</dbReference>
<dbReference type="Gene3D" id="1.20.140.10">
    <property type="entry name" value="Butyryl-CoA Dehydrogenase, subunit A, domain 3"/>
    <property type="match status" value="1"/>
</dbReference>
<sequence>MDFSLSDTQQMLRDTAARLTRERYGFEARAKILTSADGFSRELWATFAELGLLGVELAEEHGGIGGTFQDLAIVLEAFGRGMVVEPYIPTVVLGAGLLRAAGSEAQKSELLPRLAEGKLFLAFAHGEPKSRYSLTHVTTTAKSGADGYTLDGAKAVVLGGDCADVLIVSARTAGKPDSQDGLSLFLVERGAPGLKIRGYPTVDGTRAAEVTLAGVRVPRSALLGPEGGAFPLIQQAIDRGIAALCSEAVGNMQALNEVTLDYLKTRTQFGVPIGSFQVLQHHMVDMYIAHEQAKSMAILAAGRADSSEAPARTKAISAAKVQIGRSGRFIGQWAIQLHGGIGTTMEYSAGHYFKRLTTIDRTFGDADFHLTRFATSNAA</sequence>
<evidence type="ECO:0000256" key="2">
    <source>
        <dbReference type="ARBA" id="ARBA00009347"/>
    </source>
</evidence>
<dbReference type="SUPFAM" id="SSF47203">
    <property type="entry name" value="Acyl-CoA dehydrogenase C-terminal domain-like"/>
    <property type="match status" value="1"/>
</dbReference>
<dbReference type="CDD" id="cd00567">
    <property type="entry name" value="ACAD"/>
    <property type="match status" value="1"/>
</dbReference>
<dbReference type="EMBL" id="QUMU01000002">
    <property type="protein sequence ID" value="REG36088.1"/>
    <property type="molecule type" value="Genomic_DNA"/>
</dbReference>
<name>A0AAC8QDH6_9BACT</name>
<dbReference type="EMBL" id="CP011509">
    <property type="protein sequence ID" value="AKJ05404.1"/>
    <property type="molecule type" value="Genomic_DNA"/>
</dbReference>
<evidence type="ECO:0000313" key="11">
    <source>
        <dbReference type="EMBL" id="REG36088.1"/>
    </source>
</evidence>
<evidence type="ECO:0000259" key="7">
    <source>
        <dbReference type="Pfam" id="PF00441"/>
    </source>
</evidence>
<evidence type="ECO:0000256" key="4">
    <source>
        <dbReference type="ARBA" id="ARBA00022827"/>
    </source>
</evidence>
<feature type="domain" description="Acyl-CoA dehydrogenase/oxidase N-terminal" evidence="9">
    <location>
        <begin position="6"/>
        <end position="118"/>
    </location>
</feature>
<feature type="domain" description="Acyl-CoA oxidase/dehydrogenase middle" evidence="8">
    <location>
        <begin position="122"/>
        <end position="209"/>
    </location>
</feature>
<keyword evidence="5 6" id="KW-0560">Oxidoreductase</keyword>
<dbReference type="Proteomes" id="UP000035579">
    <property type="component" value="Chromosome"/>
</dbReference>
<evidence type="ECO:0000313" key="13">
    <source>
        <dbReference type="Proteomes" id="UP000256345"/>
    </source>
</evidence>
<reference evidence="11 13" key="2">
    <citation type="submission" date="2018-08" db="EMBL/GenBank/DDBJ databases">
        <title>Genomic Encyclopedia of Archaeal and Bacterial Type Strains, Phase II (KMG-II): from individual species to whole genera.</title>
        <authorList>
            <person name="Goeker M."/>
        </authorList>
    </citation>
    <scope>NUCLEOTIDE SEQUENCE [LARGE SCALE GENOMIC DNA]</scope>
    <source>
        <strain evidence="11 13">DSM 2261</strain>
    </source>
</reference>
<dbReference type="Proteomes" id="UP000256345">
    <property type="component" value="Unassembled WGS sequence"/>
</dbReference>
<evidence type="ECO:0000256" key="3">
    <source>
        <dbReference type="ARBA" id="ARBA00022630"/>
    </source>
</evidence>
<reference evidence="10 12" key="1">
    <citation type="submission" date="2015-05" db="EMBL/GenBank/DDBJ databases">
        <title>Genome assembly of Archangium gephyra DSM 2261.</title>
        <authorList>
            <person name="Sharma G."/>
            <person name="Subramanian S."/>
        </authorList>
    </citation>
    <scope>NUCLEOTIDE SEQUENCE [LARGE SCALE GENOMIC DNA]</scope>
    <source>
        <strain evidence="10 12">DSM 2261</strain>
    </source>
</reference>
<comment type="cofactor">
    <cofactor evidence="1 6">
        <name>FAD</name>
        <dbReference type="ChEBI" id="CHEBI:57692"/>
    </cofactor>
</comment>
<dbReference type="GO" id="GO:0050660">
    <property type="term" value="F:flavin adenine dinucleotide binding"/>
    <property type="evidence" value="ECO:0007669"/>
    <property type="project" value="InterPro"/>
</dbReference>
<dbReference type="SUPFAM" id="SSF56645">
    <property type="entry name" value="Acyl-CoA dehydrogenase NM domain-like"/>
    <property type="match status" value="1"/>
</dbReference>
<proteinExistence type="inferred from homology"/>
<dbReference type="KEGG" id="age:AA314_07030"/>
<dbReference type="Gene3D" id="2.40.110.10">
    <property type="entry name" value="Butyryl-CoA Dehydrogenase, subunit A, domain 2"/>
    <property type="match status" value="1"/>
</dbReference>
<dbReference type="InterPro" id="IPR037069">
    <property type="entry name" value="AcylCoA_DH/ox_N_sf"/>
</dbReference>
<dbReference type="AlphaFoldDB" id="A0AAC8QDH6"/>
<dbReference type="Pfam" id="PF02771">
    <property type="entry name" value="Acyl-CoA_dh_N"/>
    <property type="match status" value="1"/>
</dbReference>
<dbReference type="PANTHER" id="PTHR43884:SF20">
    <property type="entry name" value="ACYL-COA DEHYDROGENASE FADE28"/>
    <property type="match status" value="1"/>
</dbReference>
<dbReference type="InterPro" id="IPR036250">
    <property type="entry name" value="AcylCo_DH-like_C"/>
</dbReference>
<dbReference type="PANTHER" id="PTHR43884">
    <property type="entry name" value="ACYL-COA DEHYDROGENASE"/>
    <property type="match status" value="1"/>
</dbReference>
<dbReference type="Pfam" id="PF02770">
    <property type="entry name" value="Acyl-CoA_dh_M"/>
    <property type="match status" value="1"/>
</dbReference>
<dbReference type="InterPro" id="IPR009075">
    <property type="entry name" value="AcylCo_DH/oxidase_C"/>
</dbReference>
<evidence type="ECO:0000259" key="8">
    <source>
        <dbReference type="Pfam" id="PF02770"/>
    </source>
</evidence>
<dbReference type="InterPro" id="IPR006091">
    <property type="entry name" value="Acyl-CoA_Oxase/DH_mid-dom"/>
</dbReference>
<organism evidence="10 12">
    <name type="scientific">Archangium gephyra</name>
    <dbReference type="NCBI Taxonomy" id="48"/>
    <lineage>
        <taxon>Bacteria</taxon>
        <taxon>Pseudomonadati</taxon>
        <taxon>Myxococcota</taxon>
        <taxon>Myxococcia</taxon>
        <taxon>Myxococcales</taxon>
        <taxon>Cystobacterineae</taxon>
        <taxon>Archangiaceae</taxon>
        <taxon>Archangium</taxon>
    </lineage>
</organism>
<evidence type="ECO:0000256" key="5">
    <source>
        <dbReference type="ARBA" id="ARBA00023002"/>
    </source>
</evidence>
<gene>
    <name evidence="10" type="ORF">AA314_07030</name>
    <name evidence="11" type="ORF">ATI61_102462</name>
</gene>
<protein>
    <submittedName>
        <fullName evidence="10">Acyl-CoA dehydrogenase family protein</fullName>
    </submittedName>
    <submittedName>
        <fullName evidence="11">Alkylation response protein AidB-like acyl-CoA dehydrogenase</fullName>
    </submittedName>
</protein>
<evidence type="ECO:0000313" key="10">
    <source>
        <dbReference type="EMBL" id="AKJ05404.1"/>
    </source>
</evidence>
<keyword evidence="4 6" id="KW-0274">FAD</keyword>
<evidence type="ECO:0000256" key="1">
    <source>
        <dbReference type="ARBA" id="ARBA00001974"/>
    </source>
</evidence>
<dbReference type="InterPro" id="IPR009100">
    <property type="entry name" value="AcylCoA_DH/oxidase_NM_dom_sf"/>
</dbReference>
<keyword evidence="13" id="KW-1185">Reference proteome</keyword>
<evidence type="ECO:0000313" key="12">
    <source>
        <dbReference type="Proteomes" id="UP000035579"/>
    </source>
</evidence>
<dbReference type="RefSeq" id="WP_047858950.1">
    <property type="nucleotide sequence ID" value="NZ_CP011509.1"/>
</dbReference>
<evidence type="ECO:0000259" key="9">
    <source>
        <dbReference type="Pfam" id="PF02771"/>
    </source>
</evidence>
<feature type="domain" description="Acyl-CoA dehydrogenase/oxidase C-terminal" evidence="7">
    <location>
        <begin position="230"/>
        <end position="363"/>
    </location>
</feature>
<dbReference type="InterPro" id="IPR046373">
    <property type="entry name" value="Acyl-CoA_Oxase/DH_mid-dom_sf"/>
</dbReference>
<keyword evidence="3 6" id="KW-0285">Flavoprotein</keyword>
<comment type="similarity">
    <text evidence="2 6">Belongs to the acyl-CoA dehydrogenase family.</text>
</comment>
<dbReference type="InterPro" id="IPR013786">
    <property type="entry name" value="AcylCoA_DH/ox_N"/>
</dbReference>
<evidence type="ECO:0000256" key="6">
    <source>
        <dbReference type="RuleBase" id="RU362125"/>
    </source>
</evidence>
<dbReference type="Pfam" id="PF00441">
    <property type="entry name" value="Acyl-CoA_dh_1"/>
    <property type="match status" value="1"/>
</dbReference>